<protein>
    <submittedName>
        <fullName evidence="1">Uncharacterized protein</fullName>
    </submittedName>
</protein>
<dbReference type="AlphaFoldDB" id="A0A919T994"/>
<evidence type="ECO:0000313" key="1">
    <source>
        <dbReference type="EMBL" id="GIM91448.1"/>
    </source>
</evidence>
<gene>
    <name evidence="1" type="ORF">Ato02nite_032410</name>
</gene>
<accession>A0A919T994</accession>
<organism evidence="1 2">
    <name type="scientific">Paractinoplanes toevensis</name>
    <dbReference type="NCBI Taxonomy" id="571911"/>
    <lineage>
        <taxon>Bacteria</taxon>
        <taxon>Bacillati</taxon>
        <taxon>Actinomycetota</taxon>
        <taxon>Actinomycetes</taxon>
        <taxon>Micromonosporales</taxon>
        <taxon>Micromonosporaceae</taxon>
        <taxon>Paractinoplanes</taxon>
    </lineage>
</organism>
<dbReference type="EMBL" id="BOQN01000048">
    <property type="protein sequence ID" value="GIM91448.1"/>
    <property type="molecule type" value="Genomic_DNA"/>
</dbReference>
<sequence length="161" mass="17031">MGYSMEQNWRHLPPPARPIAAAATDAVGAAQHRDGDALADAVARMAALDPAHTGLILGVTVRLLLEDTQPDGIDAEGVRAVLERSVRGASEWQTEVDPHVILLLLAGALGVADEDDETPPPKLDELARHAALLLADLLGPRPVPPFLTAALAEIERAQLND</sequence>
<dbReference type="Proteomes" id="UP000677082">
    <property type="component" value="Unassembled WGS sequence"/>
</dbReference>
<comment type="caution">
    <text evidence="1">The sequence shown here is derived from an EMBL/GenBank/DDBJ whole genome shotgun (WGS) entry which is preliminary data.</text>
</comment>
<name>A0A919T994_9ACTN</name>
<reference evidence="1 2" key="1">
    <citation type="submission" date="2021-03" db="EMBL/GenBank/DDBJ databases">
        <title>Whole genome shotgun sequence of Actinoplanes toevensis NBRC 105298.</title>
        <authorList>
            <person name="Komaki H."/>
            <person name="Tamura T."/>
        </authorList>
    </citation>
    <scope>NUCLEOTIDE SEQUENCE [LARGE SCALE GENOMIC DNA]</scope>
    <source>
        <strain evidence="1 2">NBRC 105298</strain>
    </source>
</reference>
<proteinExistence type="predicted"/>
<keyword evidence="2" id="KW-1185">Reference proteome</keyword>
<evidence type="ECO:0000313" key="2">
    <source>
        <dbReference type="Proteomes" id="UP000677082"/>
    </source>
</evidence>